<proteinExistence type="predicted"/>
<accession>A0A4Y2HNV9</accession>
<evidence type="ECO:0000313" key="2">
    <source>
        <dbReference type="Proteomes" id="UP000499080"/>
    </source>
</evidence>
<dbReference type="Proteomes" id="UP000499080">
    <property type="component" value="Unassembled WGS sequence"/>
</dbReference>
<comment type="caution">
    <text evidence="1">The sequence shown here is derived from an EMBL/GenBank/DDBJ whole genome shotgun (WGS) entry which is preliminary data.</text>
</comment>
<keyword evidence="2" id="KW-1185">Reference proteome</keyword>
<dbReference type="GO" id="GO:0003676">
    <property type="term" value="F:nucleic acid binding"/>
    <property type="evidence" value="ECO:0007669"/>
    <property type="project" value="InterPro"/>
</dbReference>
<sequence>MVFNLSTYKSIKKQLMPELLEQDLHPTFSTSNKFSQTDYERQSSGTHIHPQNIFLHDQISFADHRDPGVKAIYTDGSKTNGGTSSSFCILENYGIMASLQDKLNPNNSVFQAKILAIKMVIEAASSLQRPIKIWTNSLYSLMVIINLKSNHSMVRDIQTLLLSQIHSNTFT</sequence>
<dbReference type="InterPro" id="IPR012337">
    <property type="entry name" value="RNaseH-like_sf"/>
</dbReference>
<dbReference type="AlphaFoldDB" id="A0A4Y2HNV9"/>
<organism evidence="1 2">
    <name type="scientific">Araneus ventricosus</name>
    <name type="common">Orbweaver spider</name>
    <name type="synonym">Epeira ventricosa</name>
    <dbReference type="NCBI Taxonomy" id="182803"/>
    <lineage>
        <taxon>Eukaryota</taxon>
        <taxon>Metazoa</taxon>
        <taxon>Ecdysozoa</taxon>
        <taxon>Arthropoda</taxon>
        <taxon>Chelicerata</taxon>
        <taxon>Arachnida</taxon>
        <taxon>Araneae</taxon>
        <taxon>Araneomorphae</taxon>
        <taxon>Entelegynae</taxon>
        <taxon>Araneoidea</taxon>
        <taxon>Araneidae</taxon>
        <taxon>Araneus</taxon>
    </lineage>
</organism>
<dbReference type="SUPFAM" id="SSF53098">
    <property type="entry name" value="Ribonuclease H-like"/>
    <property type="match status" value="1"/>
</dbReference>
<dbReference type="OrthoDB" id="6437659at2759"/>
<dbReference type="EMBL" id="BGPR01002059">
    <property type="protein sequence ID" value="GBM67056.1"/>
    <property type="molecule type" value="Genomic_DNA"/>
</dbReference>
<protein>
    <recommendedName>
        <fullName evidence="3">RNase H type-1 domain-containing protein</fullName>
    </recommendedName>
</protein>
<name>A0A4Y2HNV9_ARAVE</name>
<gene>
    <name evidence="1" type="ORF">AVEN_214386_1</name>
</gene>
<dbReference type="Gene3D" id="3.30.420.10">
    <property type="entry name" value="Ribonuclease H-like superfamily/Ribonuclease H"/>
    <property type="match status" value="1"/>
</dbReference>
<reference evidence="1 2" key="1">
    <citation type="journal article" date="2019" name="Sci. Rep.">
        <title>Orb-weaving spider Araneus ventricosus genome elucidates the spidroin gene catalogue.</title>
        <authorList>
            <person name="Kono N."/>
            <person name="Nakamura H."/>
            <person name="Ohtoshi R."/>
            <person name="Moran D.A.P."/>
            <person name="Shinohara A."/>
            <person name="Yoshida Y."/>
            <person name="Fujiwara M."/>
            <person name="Mori M."/>
            <person name="Tomita M."/>
            <person name="Arakawa K."/>
        </authorList>
    </citation>
    <scope>NUCLEOTIDE SEQUENCE [LARGE SCALE GENOMIC DNA]</scope>
</reference>
<evidence type="ECO:0000313" key="1">
    <source>
        <dbReference type="EMBL" id="GBM67056.1"/>
    </source>
</evidence>
<dbReference type="InterPro" id="IPR036397">
    <property type="entry name" value="RNaseH_sf"/>
</dbReference>
<evidence type="ECO:0008006" key="3">
    <source>
        <dbReference type="Google" id="ProtNLM"/>
    </source>
</evidence>